<comment type="caution">
    <text evidence="2">The sequence shown here is derived from an EMBL/GenBank/DDBJ whole genome shotgun (WGS) entry which is preliminary data.</text>
</comment>
<dbReference type="EMBL" id="WTPW01001375">
    <property type="protein sequence ID" value="KAF0439349.1"/>
    <property type="molecule type" value="Genomic_DNA"/>
</dbReference>
<dbReference type="AlphaFoldDB" id="A0A8H4A762"/>
<dbReference type="OrthoDB" id="2314769at2759"/>
<protein>
    <submittedName>
        <fullName evidence="2">Kinase-like protein</fullName>
    </submittedName>
</protein>
<evidence type="ECO:0000313" key="2">
    <source>
        <dbReference type="EMBL" id="KAF0439349.1"/>
    </source>
</evidence>
<accession>A0A8H4A762</accession>
<dbReference type="InterPro" id="IPR000719">
    <property type="entry name" value="Prot_kinase_dom"/>
</dbReference>
<dbReference type="GO" id="GO:0004672">
    <property type="term" value="F:protein kinase activity"/>
    <property type="evidence" value="ECO:0007669"/>
    <property type="project" value="InterPro"/>
</dbReference>
<dbReference type="PROSITE" id="PS50011">
    <property type="entry name" value="PROTEIN_KINASE_DOM"/>
    <property type="match status" value="1"/>
</dbReference>
<dbReference type="InterPro" id="IPR001245">
    <property type="entry name" value="Ser-Thr/Tyr_kinase_cat_dom"/>
</dbReference>
<dbReference type="Gene3D" id="1.10.510.10">
    <property type="entry name" value="Transferase(Phosphotransferase) domain 1"/>
    <property type="match status" value="1"/>
</dbReference>
<feature type="domain" description="Protein kinase" evidence="1">
    <location>
        <begin position="1"/>
        <end position="187"/>
    </location>
</feature>
<dbReference type="InterPro" id="IPR011009">
    <property type="entry name" value="Kinase-like_dom_sf"/>
</dbReference>
<keyword evidence="2" id="KW-0808">Transferase</keyword>
<keyword evidence="2" id="KW-0418">Kinase</keyword>
<evidence type="ECO:0000313" key="3">
    <source>
        <dbReference type="Proteomes" id="UP000439903"/>
    </source>
</evidence>
<dbReference type="GO" id="GO:0005524">
    <property type="term" value="F:ATP binding"/>
    <property type="evidence" value="ECO:0007669"/>
    <property type="project" value="InterPro"/>
</dbReference>
<sequence>MKDLSFSISNENQLQIEKDNEALKKDRYLDKIGGGITDSDHRISSSISEIFALKNTFERQQNTHHSGQPHNFDIIYDEFLKIEDYNPPETFRGNGKVVKRTRKIDGLHIFGLSREFADATRNIGYDIQRIRYMAPEKLLDCEHKYDIKCEVYSFGMLFWKIAELKIPYEDEINPSRILYKITKEQVF</sequence>
<organism evidence="2 3">
    <name type="scientific">Gigaspora margarita</name>
    <dbReference type="NCBI Taxonomy" id="4874"/>
    <lineage>
        <taxon>Eukaryota</taxon>
        <taxon>Fungi</taxon>
        <taxon>Fungi incertae sedis</taxon>
        <taxon>Mucoromycota</taxon>
        <taxon>Glomeromycotina</taxon>
        <taxon>Glomeromycetes</taxon>
        <taxon>Diversisporales</taxon>
        <taxon>Gigasporaceae</taxon>
        <taxon>Gigaspora</taxon>
    </lineage>
</organism>
<reference evidence="2 3" key="1">
    <citation type="journal article" date="2019" name="Environ. Microbiol.">
        <title>At the nexus of three kingdoms: the genome of the mycorrhizal fungus Gigaspora margarita provides insights into plant, endobacterial and fungal interactions.</title>
        <authorList>
            <person name="Venice F."/>
            <person name="Ghignone S."/>
            <person name="Salvioli di Fossalunga A."/>
            <person name="Amselem J."/>
            <person name="Novero M."/>
            <person name="Xianan X."/>
            <person name="Sedzielewska Toro K."/>
            <person name="Morin E."/>
            <person name="Lipzen A."/>
            <person name="Grigoriev I.V."/>
            <person name="Henrissat B."/>
            <person name="Martin F.M."/>
            <person name="Bonfante P."/>
        </authorList>
    </citation>
    <scope>NUCLEOTIDE SEQUENCE [LARGE SCALE GENOMIC DNA]</scope>
    <source>
        <strain evidence="2 3">BEG34</strain>
    </source>
</reference>
<evidence type="ECO:0000259" key="1">
    <source>
        <dbReference type="PROSITE" id="PS50011"/>
    </source>
</evidence>
<proteinExistence type="predicted"/>
<dbReference type="Proteomes" id="UP000439903">
    <property type="component" value="Unassembled WGS sequence"/>
</dbReference>
<gene>
    <name evidence="2" type="ORF">F8M41_004151</name>
</gene>
<dbReference type="SUPFAM" id="SSF56112">
    <property type="entry name" value="Protein kinase-like (PK-like)"/>
    <property type="match status" value="1"/>
</dbReference>
<keyword evidence="3" id="KW-1185">Reference proteome</keyword>
<name>A0A8H4A762_GIGMA</name>
<dbReference type="Pfam" id="PF07714">
    <property type="entry name" value="PK_Tyr_Ser-Thr"/>
    <property type="match status" value="1"/>
</dbReference>